<dbReference type="InterPro" id="IPR021660">
    <property type="entry name" value="DUF3253"/>
</dbReference>
<dbReference type="Pfam" id="PF11625">
    <property type="entry name" value="DUF3253"/>
    <property type="match status" value="1"/>
</dbReference>
<dbReference type="Gene3D" id="1.10.10.10">
    <property type="entry name" value="Winged helix-like DNA-binding domain superfamily/Winged helix DNA-binding domain"/>
    <property type="match status" value="1"/>
</dbReference>
<keyword evidence="2" id="KW-1185">Reference proteome</keyword>
<organism evidence="1 2">
    <name type="scientific">Schumannella soli</name>
    <dbReference type="NCBI Taxonomy" id="2590779"/>
    <lineage>
        <taxon>Bacteria</taxon>
        <taxon>Bacillati</taxon>
        <taxon>Actinomycetota</taxon>
        <taxon>Actinomycetes</taxon>
        <taxon>Micrococcales</taxon>
        <taxon>Microbacteriaceae</taxon>
        <taxon>Schumannella</taxon>
    </lineage>
</organism>
<dbReference type="OrthoDB" id="34459at2"/>
<dbReference type="AlphaFoldDB" id="A0A506Y626"/>
<proteinExistence type="predicted"/>
<sequence length="108" mass="11748">MPSGAAPEARWCSGACRRAKLTSLDRELESRLRERLATLSASVTLCPSEIARQVGSDGDGHGDWRELMEPTRRAARRLVAEGVAEITQRGAVVDPSTARGPIRIRPAR</sequence>
<reference evidence="1 2" key="1">
    <citation type="submission" date="2019-06" db="EMBL/GenBank/DDBJ databases">
        <authorList>
            <person name="Li F."/>
        </authorList>
    </citation>
    <scope>NUCLEOTIDE SEQUENCE [LARGE SCALE GENOMIC DNA]</scope>
    <source>
        <strain evidence="1 2">10F1D-1</strain>
    </source>
</reference>
<dbReference type="EMBL" id="VHQG01000001">
    <property type="protein sequence ID" value="TPW77472.1"/>
    <property type="molecule type" value="Genomic_DNA"/>
</dbReference>
<comment type="caution">
    <text evidence="1">The sequence shown here is derived from an EMBL/GenBank/DDBJ whole genome shotgun (WGS) entry which is preliminary data.</text>
</comment>
<evidence type="ECO:0000313" key="1">
    <source>
        <dbReference type="EMBL" id="TPW77472.1"/>
    </source>
</evidence>
<dbReference type="Proteomes" id="UP000316252">
    <property type="component" value="Unassembled WGS sequence"/>
</dbReference>
<gene>
    <name evidence="1" type="ORF">FJ657_01970</name>
</gene>
<dbReference type="RefSeq" id="WP_141162000.1">
    <property type="nucleotide sequence ID" value="NZ_VHQG01000001.1"/>
</dbReference>
<evidence type="ECO:0000313" key="2">
    <source>
        <dbReference type="Proteomes" id="UP000316252"/>
    </source>
</evidence>
<dbReference type="InterPro" id="IPR036388">
    <property type="entry name" value="WH-like_DNA-bd_sf"/>
</dbReference>
<protein>
    <submittedName>
        <fullName evidence="1">DUF3253 domain-containing protein</fullName>
    </submittedName>
</protein>
<dbReference type="SUPFAM" id="SSF46785">
    <property type="entry name" value="Winged helix' DNA-binding domain"/>
    <property type="match status" value="1"/>
</dbReference>
<dbReference type="InterPro" id="IPR036390">
    <property type="entry name" value="WH_DNA-bd_sf"/>
</dbReference>
<name>A0A506Y626_9MICO</name>
<accession>A0A506Y626</accession>